<dbReference type="SUPFAM" id="SSF55729">
    <property type="entry name" value="Acyl-CoA N-acyltransferases (Nat)"/>
    <property type="match status" value="1"/>
</dbReference>
<name>A0ABX7FWU0_BRECH</name>
<keyword evidence="2" id="KW-0012">Acyltransferase</keyword>
<dbReference type="InterPro" id="IPR016181">
    <property type="entry name" value="Acyl_CoA_acyltransferase"/>
</dbReference>
<evidence type="ECO:0000259" key="4">
    <source>
        <dbReference type="PROSITE" id="PS51186"/>
    </source>
</evidence>
<evidence type="ECO:0000256" key="1">
    <source>
        <dbReference type="ARBA" id="ARBA00022679"/>
    </source>
</evidence>
<feature type="domain" description="N-acetyltransferase" evidence="4">
    <location>
        <begin position="10"/>
        <end position="167"/>
    </location>
</feature>
<dbReference type="PANTHER" id="PTHR43792">
    <property type="entry name" value="GNAT FAMILY, PUTATIVE (AFU_ORTHOLOGUE AFUA_3G00765)-RELATED-RELATED"/>
    <property type="match status" value="1"/>
</dbReference>
<reference evidence="5 6" key="1">
    <citation type="submission" date="2021-01" db="EMBL/GenBank/DDBJ databases">
        <title>Identification of strong promoters based on the transcriptome of Brevibacillus choshinensis.</title>
        <authorList>
            <person name="Yao D."/>
            <person name="Zhang K."/>
            <person name="Wu J."/>
        </authorList>
    </citation>
    <scope>NUCLEOTIDE SEQUENCE [LARGE SCALE GENOMIC DNA]</scope>
    <source>
        <strain evidence="5 6">HPD31-SP3</strain>
    </source>
</reference>
<comment type="similarity">
    <text evidence="3">Belongs to the acetyltransferase family. RimJ subfamily.</text>
</comment>
<dbReference type="Pfam" id="PF13302">
    <property type="entry name" value="Acetyltransf_3"/>
    <property type="match status" value="1"/>
</dbReference>
<evidence type="ECO:0000256" key="2">
    <source>
        <dbReference type="ARBA" id="ARBA00023315"/>
    </source>
</evidence>
<dbReference type="InterPro" id="IPR000182">
    <property type="entry name" value="GNAT_dom"/>
</dbReference>
<keyword evidence="1" id="KW-0808">Transferase</keyword>
<dbReference type="PROSITE" id="PS51186">
    <property type="entry name" value="GNAT"/>
    <property type="match status" value="1"/>
</dbReference>
<keyword evidence="6" id="KW-1185">Reference proteome</keyword>
<dbReference type="RefSeq" id="WP_203357136.1">
    <property type="nucleotide sequence ID" value="NZ_CP069127.1"/>
</dbReference>
<proteinExistence type="inferred from homology"/>
<gene>
    <name evidence="5" type="ORF">JNE38_14200</name>
</gene>
<dbReference type="PANTHER" id="PTHR43792:SF8">
    <property type="entry name" value="[RIBOSOMAL PROTEIN US5]-ALANINE N-ACETYLTRANSFERASE"/>
    <property type="match status" value="1"/>
</dbReference>
<dbReference type="Proteomes" id="UP000596248">
    <property type="component" value="Chromosome"/>
</dbReference>
<organism evidence="5 6">
    <name type="scientific">Brevibacillus choshinensis</name>
    <dbReference type="NCBI Taxonomy" id="54911"/>
    <lineage>
        <taxon>Bacteria</taxon>
        <taxon>Bacillati</taxon>
        <taxon>Bacillota</taxon>
        <taxon>Bacilli</taxon>
        <taxon>Bacillales</taxon>
        <taxon>Paenibacillaceae</taxon>
        <taxon>Brevibacillus</taxon>
    </lineage>
</organism>
<dbReference type="Gene3D" id="3.40.630.30">
    <property type="match status" value="1"/>
</dbReference>
<evidence type="ECO:0000256" key="3">
    <source>
        <dbReference type="ARBA" id="ARBA00038502"/>
    </source>
</evidence>
<evidence type="ECO:0000313" key="6">
    <source>
        <dbReference type="Proteomes" id="UP000596248"/>
    </source>
</evidence>
<evidence type="ECO:0000313" key="5">
    <source>
        <dbReference type="EMBL" id="QRG70162.1"/>
    </source>
</evidence>
<sequence>MLNQSNHFDVLIEPWKESDLELLHRLNSPEMLKHLGGPETEEQVLRRHHRYVNLKGGEAGRMFRIVLLPEGFSVGNIGYWERVWEEETVYEMGWGVLPQYQGRGIARAAAKAAVEHARLEKKHRFIHAFPSVDNPASNAICQKLSFTLSGACDFEYPPGSIMRCNDWFLDLALISNEPTEGS</sequence>
<dbReference type="EMBL" id="CP069127">
    <property type="protein sequence ID" value="QRG70162.1"/>
    <property type="molecule type" value="Genomic_DNA"/>
</dbReference>
<protein>
    <submittedName>
        <fullName evidence="5">GNAT family N-acetyltransferase</fullName>
    </submittedName>
</protein>
<dbReference type="InterPro" id="IPR051531">
    <property type="entry name" value="N-acetyltransferase"/>
</dbReference>
<accession>A0ABX7FWU0</accession>